<evidence type="ECO:0000256" key="3">
    <source>
        <dbReference type="ARBA" id="ARBA00022723"/>
    </source>
</evidence>
<feature type="domain" description="4Fe-4S ferredoxin-type" evidence="9">
    <location>
        <begin position="37"/>
        <end position="66"/>
    </location>
</feature>
<keyword evidence="7" id="KW-0408">Iron</keyword>
<evidence type="ECO:0000259" key="9">
    <source>
        <dbReference type="PROSITE" id="PS51379"/>
    </source>
</evidence>
<sequence>MAFAITQSCCSDAGCVSVCPVNCIHPAPGEPGFGSADILHIDPDTCIDCGACSDACPVDAIFPVDRLGPRDAHFAEVNAAYYRDRETSQAFSPTEYIALQRLPDDLQVAVIGTGPSAGYAIRTLLMRTDAQITVIDKLPTPGGLVRSGVAPDHPATKNITHGFDLHLRDPRVTLLGNLEVGKDFSPTELAQHFHGVIYAIGASEPKRLGIPGEDLPGSTSATEVVAWYNGLPDVSNPLQSARVGRTVLVGTGNVALDIVRLLHTDVDDLGRTDIADRSLPFLRDNRVGEVVLLGRRGPDSAAYTPAEYAALANTPGIEIVALDGSDPASIDFSTPVDPSRKRIVFLYNTSPLEVVGNGQVAGVRVRTGETEHLIPADNVVSSIGYRTRPVAGLPFDADAGRIPNADGRIVDGTAPVPGAYVVGWARRGPSGGIGANRACAEETVQAFIDDAASGALDVSTRPEGGFAKLLRRKNLKPVRHRGIRAIDRIERERGESSGRPRVKLTERAEMLAGAKARRSLPIFPRKRDR</sequence>
<dbReference type="Gene3D" id="3.40.50.720">
    <property type="entry name" value="NAD(P)-binding Rossmann-like Domain"/>
    <property type="match status" value="1"/>
</dbReference>
<reference evidence="11" key="1">
    <citation type="journal article" date="2019" name="Int. J. Syst. Evol. Microbiol.">
        <title>The Global Catalogue of Microorganisms (GCM) 10K type strain sequencing project: providing services to taxonomists for standard genome sequencing and annotation.</title>
        <authorList>
            <consortium name="The Broad Institute Genomics Platform"/>
            <consortium name="The Broad Institute Genome Sequencing Center for Infectious Disease"/>
            <person name="Wu L."/>
            <person name="Ma J."/>
        </authorList>
    </citation>
    <scope>NUCLEOTIDE SEQUENCE [LARGE SCALE GENOMIC DNA]</scope>
    <source>
        <strain evidence="11">CCM 7855</strain>
    </source>
</reference>
<name>A0ABQ1UVD2_9NOCA</name>
<keyword evidence="6" id="KW-0560">Oxidoreductase</keyword>
<keyword evidence="5" id="KW-0521">NADP</keyword>
<dbReference type="PANTHER" id="PTHR48467">
    <property type="entry name" value="GLUTAMATE SYNTHASE 1 [NADH], CHLOROPLASTIC-LIKE"/>
    <property type="match status" value="1"/>
</dbReference>
<keyword evidence="11" id="KW-1185">Reference proteome</keyword>
<accession>A0ABQ1UVD2</accession>
<dbReference type="Proteomes" id="UP000632454">
    <property type="component" value="Unassembled WGS sequence"/>
</dbReference>
<keyword evidence="4" id="KW-0274">FAD</keyword>
<dbReference type="Gene3D" id="3.30.70.20">
    <property type="match status" value="1"/>
</dbReference>
<dbReference type="PROSITE" id="PS51379">
    <property type="entry name" value="4FE4S_FER_2"/>
    <property type="match status" value="1"/>
</dbReference>
<dbReference type="PROSITE" id="PS00198">
    <property type="entry name" value="4FE4S_FER_1"/>
    <property type="match status" value="1"/>
</dbReference>
<evidence type="ECO:0000256" key="6">
    <source>
        <dbReference type="ARBA" id="ARBA00023002"/>
    </source>
</evidence>
<evidence type="ECO:0000313" key="11">
    <source>
        <dbReference type="Proteomes" id="UP000632454"/>
    </source>
</evidence>
<evidence type="ECO:0000256" key="5">
    <source>
        <dbReference type="ARBA" id="ARBA00022857"/>
    </source>
</evidence>
<comment type="caution">
    <text evidence="10">The sequence shown here is derived from an EMBL/GenBank/DDBJ whole genome shotgun (WGS) entry which is preliminary data.</text>
</comment>
<keyword evidence="3" id="KW-0479">Metal-binding</keyword>
<evidence type="ECO:0000256" key="1">
    <source>
        <dbReference type="ARBA" id="ARBA00001974"/>
    </source>
</evidence>
<dbReference type="InterPro" id="IPR017896">
    <property type="entry name" value="4Fe4S_Fe-S-bd"/>
</dbReference>
<dbReference type="CDD" id="cd04410">
    <property type="entry name" value="DMSOR_beta-like"/>
    <property type="match status" value="1"/>
</dbReference>
<organism evidence="10 11">
    <name type="scientific">Williamsia phyllosphaerae</name>
    <dbReference type="NCBI Taxonomy" id="885042"/>
    <lineage>
        <taxon>Bacteria</taxon>
        <taxon>Bacillati</taxon>
        <taxon>Actinomycetota</taxon>
        <taxon>Actinomycetes</taxon>
        <taxon>Mycobacteriales</taxon>
        <taxon>Nocardiaceae</taxon>
        <taxon>Williamsia</taxon>
    </lineage>
</organism>
<dbReference type="SUPFAM" id="SSF51971">
    <property type="entry name" value="Nucleotide-binding domain"/>
    <property type="match status" value="1"/>
</dbReference>
<evidence type="ECO:0000256" key="2">
    <source>
        <dbReference type="ARBA" id="ARBA00022630"/>
    </source>
</evidence>
<evidence type="ECO:0000256" key="8">
    <source>
        <dbReference type="ARBA" id="ARBA00023014"/>
    </source>
</evidence>
<evidence type="ECO:0000256" key="7">
    <source>
        <dbReference type="ARBA" id="ARBA00023004"/>
    </source>
</evidence>
<dbReference type="EMBL" id="BMCS01000001">
    <property type="protein sequence ID" value="GGF26025.1"/>
    <property type="molecule type" value="Genomic_DNA"/>
</dbReference>
<protein>
    <submittedName>
        <fullName evidence="10">Ferredoxin</fullName>
    </submittedName>
</protein>
<evidence type="ECO:0000313" key="10">
    <source>
        <dbReference type="EMBL" id="GGF26025.1"/>
    </source>
</evidence>
<dbReference type="InterPro" id="IPR036188">
    <property type="entry name" value="FAD/NAD-bd_sf"/>
</dbReference>
<dbReference type="PRINTS" id="PR00419">
    <property type="entry name" value="ADXRDTASE"/>
</dbReference>
<keyword evidence="2" id="KW-0285">Flavoprotein</keyword>
<dbReference type="InterPro" id="IPR055275">
    <property type="entry name" value="Ferredox_Rdtase"/>
</dbReference>
<keyword evidence="8" id="KW-0411">Iron-sulfur</keyword>
<dbReference type="Pfam" id="PF00037">
    <property type="entry name" value="Fer4"/>
    <property type="match status" value="1"/>
</dbReference>
<dbReference type="SUPFAM" id="SSF54862">
    <property type="entry name" value="4Fe-4S ferredoxins"/>
    <property type="match status" value="1"/>
</dbReference>
<gene>
    <name evidence="10" type="ORF">GCM10007298_22380</name>
</gene>
<proteinExistence type="predicted"/>
<dbReference type="PANTHER" id="PTHR48467:SF1">
    <property type="entry name" value="GLUTAMATE SYNTHASE 1 [NADH], CHLOROPLASTIC-LIKE"/>
    <property type="match status" value="1"/>
</dbReference>
<dbReference type="Gene3D" id="3.50.50.60">
    <property type="entry name" value="FAD/NAD(P)-binding domain"/>
    <property type="match status" value="1"/>
</dbReference>
<dbReference type="RefSeq" id="WP_188489602.1">
    <property type="nucleotide sequence ID" value="NZ_BMCS01000001.1"/>
</dbReference>
<comment type="cofactor">
    <cofactor evidence="1">
        <name>FAD</name>
        <dbReference type="ChEBI" id="CHEBI:57692"/>
    </cofactor>
</comment>
<evidence type="ECO:0000256" key="4">
    <source>
        <dbReference type="ARBA" id="ARBA00022827"/>
    </source>
</evidence>
<dbReference type="InterPro" id="IPR017900">
    <property type="entry name" value="4Fe4S_Fe_S_CS"/>
</dbReference>